<accession>A0A9W8YYU7</accession>
<organism evidence="4 5">
    <name type="scientific">Gnomoniopsis smithogilvyi</name>
    <dbReference type="NCBI Taxonomy" id="1191159"/>
    <lineage>
        <taxon>Eukaryota</taxon>
        <taxon>Fungi</taxon>
        <taxon>Dikarya</taxon>
        <taxon>Ascomycota</taxon>
        <taxon>Pezizomycotina</taxon>
        <taxon>Sordariomycetes</taxon>
        <taxon>Sordariomycetidae</taxon>
        <taxon>Diaporthales</taxon>
        <taxon>Gnomoniaceae</taxon>
        <taxon>Gnomoniopsis</taxon>
    </lineage>
</organism>
<dbReference type="Proteomes" id="UP001140453">
    <property type="component" value="Unassembled WGS sequence"/>
</dbReference>
<evidence type="ECO:0000259" key="3">
    <source>
        <dbReference type="Pfam" id="PF19343"/>
    </source>
</evidence>
<feature type="domain" description="HAM1-like N-terminal" evidence="3">
    <location>
        <begin position="42"/>
        <end position="199"/>
    </location>
</feature>
<dbReference type="PANTHER" id="PTHR31138:SF4">
    <property type="entry name" value="DUF5923 DOMAIN-CONTAINING PROTEIN"/>
    <property type="match status" value="1"/>
</dbReference>
<dbReference type="InterPro" id="IPR045967">
    <property type="entry name" value="HAM1-like_N"/>
</dbReference>
<feature type="region of interest" description="Disordered" evidence="1">
    <location>
        <begin position="189"/>
        <end position="216"/>
    </location>
</feature>
<feature type="domain" description="HAM1-like N-terminal" evidence="3">
    <location>
        <begin position="208"/>
        <end position="576"/>
    </location>
</feature>
<name>A0A9W8YYU7_9PEZI</name>
<dbReference type="EMBL" id="JAPEVB010000002">
    <property type="protein sequence ID" value="KAJ4393963.1"/>
    <property type="molecule type" value="Genomic_DNA"/>
</dbReference>
<protein>
    <recommendedName>
        <fullName evidence="3">HAM1-like N-terminal domain-containing protein</fullName>
    </recommendedName>
</protein>
<feature type="chain" id="PRO_5040742371" description="HAM1-like N-terminal domain-containing protein" evidence="2">
    <location>
        <begin position="20"/>
        <end position="736"/>
    </location>
</feature>
<evidence type="ECO:0000313" key="5">
    <source>
        <dbReference type="Proteomes" id="UP001140453"/>
    </source>
</evidence>
<keyword evidence="5" id="KW-1185">Reference proteome</keyword>
<feature type="signal peptide" evidence="2">
    <location>
        <begin position="1"/>
        <end position="19"/>
    </location>
</feature>
<dbReference type="OrthoDB" id="5407957at2759"/>
<reference evidence="4" key="1">
    <citation type="submission" date="2022-10" db="EMBL/GenBank/DDBJ databases">
        <title>Tapping the CABI collections for fungal endophytes: first genome assemblies for Collariella, Neodidymelliopsis, Ascochyta clinopodiicola, Didymella pomorum, Didymosphaeria variabile, Neocosmospora piperis and Neocucurbitaria cava.</title>
        <authorList>
            <person name="Hill R."/>
        </authorList>
    </citation>
    <scope>NUCLEOTIDE SEQUENCE</scope>
    <source>
        <strain evidence="4">IMI 355082</strain>
    </source>
</reference>
<evidence type="ECO:0000256" key="1">
    <source>
        <dbReference type="SAM" id="MobiDB-lite"/>
    </source>
</evidence>
<dbReference type="AlphaFoldDB" id="A0A9W8YYU7"/>
<dbReference type="Pfam" id="PF19343">
    <property type="entry name" value="HAM1_N"/>
    <property type="match status" value="2"/>
</dbReference>
<evidence type="ECO:0000313" key="4">
    <source>
        <dbReference type="EMBL" id="KAJ4393963.1"/>
    </source>
</evidence>
<proteinExistence type="predicted"/>
<dbReference type="SUPFAM" id="SSF55394">
    <property type="entry name" value="Bactericidal permeability-increasing protein, BPI"/>
    <property type="match status" value="1"/>
</dbReference>
<evidence type="ECO:0000256" key="2">
    <source>
        <dbReference type="SAM" id="SignalP"/>
    </source>
</evidence>
<keyword evidence="2" id="KW-0732">Signal</keyword>
<dbReference type="InterPro" id="IPR017943">
    <property type="entry name" value="Bactericidal_perm-incr_a/b_dom"/>
</dbReference>
<sequence length="736" mass="83477">MASIMECLSVFCWCLPCFPQIEYEDESRDPLLPHYREDTVLQSELHQKLHSYQMLRALSQGFMPSNEQAIVNLRTLLAADVLNPDNDQLSDSGRALVHYTKVWLKQFMQLLQHKNNNDEIQDFIWYLTKARVSVDVEDIVNRTSKAKSKAKTAADFRHFLSDLTTIGREVFRDTAFTLSQVSQQAAHRLEPSVEEQDALKKPGTNGGEAPTTKELSGDVTEVAKVVAEGATEVVQEAEHSFVEKITGDEKSTLIYRLKQAVSKLRKRQDYSDSVSVLAKLLQRYAYVYSHVLEETVTTAEHDVDTNREMDQALSNFWSLIKSFGDAAEWDELEQRVKQVVEHGKSDPQFDDLVRQAGNALQEMLTDPDFFEHAEQRFQDLRKQSGKLASDSSLREDVDGLLAKLQSTMQSVLRDTDIANLLQTSKKLAKILSPAHQYTNTDLVTDAIHVFVPKLVEAIQYIPIPRVEVSTPEIDLLLENLIIEPGVTVNNTSFLPYRLRVETCNDLEIRKARTRTTSSLESLVTIKVDGMSIRAEEVGYWFRVHSGLLHFADEGIASFELDEKGIDIEIDIEVAKERLESILSLKAVRVHVHKLDYELRQSKFSLPALLFKPAILPIIRVAIESQMSTAIADMIHAANRELLYARERLRATRIADPDDMWTFIKAVSARLVPEEDPDLYTRVGITEPGEGVFKGRYAPGSIVKVWNEEAAQAKQRIRENEVGGWRNEIFDVLTSSM</sequence>
<comment type="caution">
    <text evidence="4">The sequence shown here is derived from an EMBL/GenBank/DDBJ whole genome shotgun (WGS) entry which is preliminary data.</text>
</comment>
<dbReference type="GO" id="GO:0008289">
    <property type="term" value="F:lipid binding"/>
    <property type="evidence" value="ECO:0007669"/>
    <property type="project" value="InterPro"/>
</dbReference>
<gene>
    <name evidence="4" type="ORF">N0V93_003180</name>
</gene>
<dbReference type="PANTHER" id="PTHR31138">
    <property type="entry name" value="CHROMOSOME 19, WHOLE GENOME SHOTGUN SEQUENCE"/>
    <property type="match status" value="1"/>
</dbReference>